<dbReference type="InterPro" id="IPR011042">
    <property type="entry name" value="6-blade_b-propeller_TolB-like"/>
</dbReference>
<dbReference type="AlphaFoldDB" id="A0A0C3A6B4"/>
<dbReference type="EMBL" id="KN822007">
    <property type="protein sequence ID" value="KIM69223.1"/>
    <property type="molecule type" value="Genomic_DNA"/>
</dbReference>
<dbReference type="Gene3D" id="2.120.10.30">
    <property type="entry name" value="TolB, C-terminal domain"/>
    <property type="match status" value="1"/>
</dbReference>
<dbReference type="PANTHER" id="PTHR11799:SF12">
    <property type="entry name" value="PARAOXONASE-RELATED"/>
    <property type="match status" value="1"/>
</dbReference>
<sequence length="391" mass="42581">MSQVFSSIAALLAALLVGWLLHLRQYLVDIGIGRSVESVGNTNCTTVPELQACEKIVLHQPSGVIYLACSTLQDRAQWMPAVTKLNASGMSGNDYVATYDPQTNVIRRLTLSGFSSPGGLSLHGMDVVASEHDPSVLYVYLVNHRKPVSGDPKKIGADSVIEVFQTQIRDNELTYIRTFEDPTVIITPNDVVGSPDGKSVYFTNDNARKLGIRRHLNLIVQPYDTSVGFCHVDDGCKFAFRGLHASNGIVKGSGPNNDSFYVADCMLGQITVLEKRPDNTFTFSEVIKTRYAGDNLAIDSNGALWIAGLSDLLGLIFRQFEDPSELVASAALRVTVNNGPSSFYGEKYNVDKVFEDPGHLASGITSAVYDPQRGQLFMHGVTSTHLTVCQL</sequence>
<proteinExistence type="predicted"/>
<dbReference type="InterPro" id="IPR051288">
    <property type="entry name" value="Serum_paraoxonase/arylesterase"/>
</dbReference>
<accession>A0A0C3A6B4</accession>
<dbReference type="PANTHER" id="PTHR11799">
    <property type="entry name" value="PARAOXONASE"/>
    <property type="match status" value="1"/>
</dbReference>
<protein>
    <submittedName>
        <fullName evidence="1">Uncharacterized protein</fullName>
    </submittedName>
</protein>
<reference evidence="2" key="2">
    <citation type="submission" date="2015-01" db="EMBL/GenBank/DDBJ databases">
        <title>Evolutionary Origins and Diversification of the Mycorrhizal Mutualists.</title>
        <authorList>
            <consortium name="DOE Joint Genome Institute"/>
            <consortium name="Mycorrhizal Genomics Consortium"/>
            <person name="Kohler A."/>
            <person name="Kuo A."/>
            <person name="Nagy L.G."/>
            <person name="Floudas D."/>
            <person name="Copeland A."/>
            <person name="Barry K.W."/>
            <person name="Cichocki N."/>
            <person name="Veneault-Fourrey C."/>
            <person name="LaButti K."/>
            <person name="Lindquist E.A."/>
            <person name="Lipzen A."/>
            <person name="Lundell T."/>
            <person name="Morin E."/>
            <person name="Murat C."/>
            <person name="Riley R."/>
            <person name="Ohm R."/>
            <person name="Sun H."/>
            <person name="Tunlid A."/>
            <person name="Henrissat B."/>
            <person name="Grigoriev I.V."/>
            <person name="Hibbett D.S."/>
            <person name="Martin F."/>
        </authorList>
    </citation>
    <scope>NUCLEOTIDE SEQUENCE [LARGE SCALE GENOMIC DNA]</scope>
    <source>
        <strain evidence="2">Foug A</strain>
    </source>
</reference>
<name>A0A0C3A6B4_9AGAM</name>
<gene>
    <name evidence="1" type="ORF">SCLCIDRAFT_1208656</name>
</gene>
<dbReference type="HOGENOM" id="CLU_033924_2_0_1"/>
<keyword evidence="2" id="KW-1185">Reference proteome</keyword>
<dbReference type="InParanoid" id="A0A0C3A6B4"/>
<reference evidence="1 2" key="1">
    <citation type="submission" date="2014-04" db="EMBL/GenBank/DDBJ databases">
        <authorList>
            <consortium name="DOE Joint Genome Institute"/>
            <person name="Kuo A."/>
            <person name="Kohler A."/>
            <person name="Nagy L.G."/>
            <person name="Floudas D."/>
            <person name="Copeland A."/>
            <person name="Barry K.W."/>
            <person name="Cichocki N."/>
            <person name="Veneault-Fourrey C."/>
            <person name="LaButti K."/>
            <person name="Lindquist E.A."/>
            <person name="Lipzen A."/>
            <person name="Lundell T."/>
            <person name="Morin E."/>
            <person name="Murat C."/>
            <person name="Sun H."/>
            <person name="Tunlid A."/>
            <person name="Henrissat B."/>
            <person name="Grigoriev I.V."/>
            <person name="Hibbett D.S."/>
            <person name="Martin F."/>
            <person name="Nordberg H.P."/>
            <person name="Cantor M.N."/>
            <person name="Hua S.X."/>
        </authorList>
    </citation>
    <scope>NUCLEOTIDE SEQUENCE [LARGE SCALE GENOMIC DNA]</scope>
    <source>
        <strain evidence="1 2">Foug A</strain>
    </source>
</reference>
<evidence type="ECO:0000313" key="2">
    <source>
        <dbReference type="Proteomes" id="UP000053989"/>
    </source>
</evidence>
<dbReference type="OrthoDB" id="5307922at2759"/>
<dbReference type="Proteomes" id="UP000053989">
    <property type="component" value="Unassembled WGS sequence"/>
</dbReference>
<dbReference type="SUPFAM" id="SSF63829">
    <property type="entry name" value="Calcium-dependent phosphotriesterase"/>
    <property type="match status" value="1"/>
</dbReference>
<evidence type="ECO:0000313" key="1">
    <source>
        <dbReference type="EMBL" id="KIM69223.1"/>
    </source>
</evidence>
<organism evidence="1 2">
    <name type="scientific">Scleroderma citrinum Foug A</name>
    <dbReference type="NCBI Taxonomy" id="1036808"/>
    <lineage>
        <taxon>Eukaryota</taxon>
        <taxon>Fungi</taxon>
        <taxon>Dikarya</taxon>
        <taxon>Basidiomycota</taxon>
        <taxon>Agaricomycotina</taxon>
        <taxon>Agaricomycetes</taxon>
        <taxon>Agaricomycetidae</taxon>
        <taxon>Boletales</taxon>
        <taxon>Sclerodermatineae</taxon>
        <taxon>Sclerodermataceae</taxon>
        <taxon>Scleroderma</taxon>
    </lineage>
</organism>
<dbReference type="STRING" id="1036808.A0A0C3A6B4"/>